<evidence type="ECO:0000313" key="13">
    <source>
        <dbReference type="Proteomes" id="UP000004671"/>
    </source>
</evidence>
<dbReference type="NCBIfam" id="TIGR00194">
    <property type="entry name" value="uvrC"/>
    <property type="match status" value="1"/>
</dbReference>
<comment type="similarity">
    <text evidence="7">Belongs to the UvrC family.</text>
</comment>
<evidence type="ECO:0000256" key="7">
    <source>
        <dbReference type="HAMAP-Rule" id="MF_00203"/>
    </source>
</evidence>
<keyword evidence="1 7" id="KW-0963">Cytoplasm</keyword>
<dbReference type="PANTHER" id="PTHR30562:SF1">
    <property type="entry name" value="UVRABC SYSTEM PROTEIN C"/>
    <property type="match status" value="1"/>
</dbReference>
<dbReference type="OrthoDB" id="9804933at2"/>
<dbReference type="GO" id="GO:0006289">
    <property type="term" value="P:nucleotide-excision repair"/>
    <property type="evidence" value="ECO:0007669"/>
    <property type="project" value="UniProtKB-UniRule"/>
</dbReference>
<dbReference type="PROSITE" id="PS50165">
    <property type="entry name" value="UVRC"/>
    <property type="match status" value="1"/>
</dbReference>
<feature type="domain" description="GIY-YIG" evidence="9">
    <location>
        <begin position="12"/>
        <end position="91"/>
    </location>
</feature>
<reference evidence="12 13" key="1">
    <citation type="submission" date="2011-09" db="EMBL/GenBank/DDBJ databases">
        <title>The permanent draft genome of Caldithrix abyssi DSM 13497.</title>
        <authorList>
            <consortium name="US DOE Joint Genome Institute (JGI-PGF)"/>
            <person name="Lucas S."/>
            <person name="Han J."/>
            <person name="Lapidus A."/>
            <person name="Bruce D."/>
            <person name="Goodwin L."/>
            <person name="Pitluck S."/>
            <person name="Peters L."/>
            <person name="Kyrpides N."/>
            <person name="Mavromatis K."/>
            <person name="Ivanova N."/>
            <person name="Mikhailova N."/>
            <person name="Chertkov O."/>
            <person name="Detter J.C."/>
            <person name="Tapia R."/>
            <person name="Han C."/>
            <person name="Land M."/>
            <person name="Hauser L."/>
            <person name="Markowitz V."/>
            <person name="Cheng J.-F."/>
            <person name="Hugenholtz P."/>
            <person name="Woyke T."/>
            <person name="Wu D."/>
            <person name="Spring S."/>
            <person name="Brambilla E."/>
            <person name="Klenk H.-P."/>
            <person name="Eisen J.A."/>
        </authorList>
    </citation>
    <scope>NUCLEOTIDE SEQUENCE [LARGE SCALE GENOMIC DNA]</scope>
    <source>
        <strain evidence="12 13">DSM 13497</strain>
    </source>
</reference>
<dbReference type="PROSITE" id="PS50164">
    <property type="entry name" value="GIY_YIG"/>
    <property type="match status" value="1"/>
</dbReference>
<evidence type="ECO:0000256" key="1">
    <source>
        <dbReference type="ARBA" id="ARBA00022490"/>
    </source>
</evidence>
<dbReference type="Pfam" id="PF01541">
    <property type="entry name" value="GIY-YIG"/>
    <property type="match status" value="1"/>
</dbReference>
<comment type="subunit">
    <text evidence="7">Interacts with UvrB in an incision complex.</text>
</comment>
<evidence type="ECO:0000256" key="5">
    <source>
        <dbReference type="ARBA" id="ARBA00023204"/>
    </source>
</evidence>
<dbReference type="Pfam" id="PF02151">
    <property type="entry name" value="UVR"/>
    <property type="match status" value="1"/>
</dbReference>
<dbReference type="HOGENOM" id="CLU_014841_3_2_0"/>
<dbReference type="InterPro" id="IPR004791">
    <property type="entry name" value="UvrC"/>
</dbReference>
<dbReference type="Proteomes" id="UP000004671">
    <property type="component" value="Chromosome"/>
</dbReference>
<dbReference type="Gene3D" id="1.10.150.20">
    <property type="entry name" value="5' to 3' exonuclease, C-terminal subdomain"/>
    <property type="match status" value="1"/>
</dbReference>
<dbReference type="STRING" id="880073.Cabys_2695"/>
<proteinExistence type="inferred from homology"/>
<sequence length="608" mass="70545">MKLEDKLSRIPAKPGCYLFKDQSGAILYVGKANVLKNRVRSYFQKSRPFHPRLNALVKKIADIEWIVTDSEVEALILENNLIKEHKPRYNVNLRDDKTYPFIRITSEDFPQVFVTRKIVRDGSEYFGPYTDVKNVRYVLKTLRQIFPIRSCKFQLTPQVIEKKKVDLCLDYYIKKCKGPCQGLQSKEDYARMIEQVRKFLRGKTDELSKELKRQMADLAARMEFEEAALVRDRLKALEQYRNNQKIVQGDFKDRDVFAIALEDQDACTVVFKIREGKIIGKQHFYLKQVGWKNDAEVLEEFLNQYYFSNQDRPQEIFVQTALESASALESWLTRESGRRVRVVTPQRGEKHKLVQMAVKNARFLLDELQLQKMKKEQTVHFTVLALHRDLNLPKPPLIIECFDISNIQGSDAVASMVCFENGKPKKSEYRRFKINTKQTPDDFAMMREVIGRRYRRLLDEKKRLPDLIVVDGGKGQLSSAVQVLKQLGLEDQPVIGLAKRLEEVFVPGEKESRILPEKSSGLRLLQQIRDEAHRFAVTFHRKRRSKRTLHSTLDDIPGVGPTRRQKLLRVFGSVKNVAAASKHELMSKAGLPEKVAEAVKEFFEKNPL</sequence>
<dbReference type="InterPro" id="IPR001162">
    <property type="entry name" value="UvrC_RNase_H_dom"/>
</dbReference>
<dbReference type="FunFam" id="3.40.1440.10:FF:000001">
    <property type="entry name" value="UvrABC system protein C"/>
    <property type="match status" value="1"/>
</dbReference>
<evidence type="ECO:0000256" key="4">
    <source>
        <dbReference type="ARBA" id="ARBA00022881"/>
    </source>
</evidence>
<evidence type="ECO:0000256" key="3">
    <source>
        <dbReference type="ARBA" id="ARBA00022769"/>
    </source>
</evidence>
<dbReference type="InterPro" id="IPR036876">
    <property type="entry name" value="UVR_dom_sf"/>
</dbReference>
<dbReference type="GO" id="GO:0009432">
    <property type="term" value="P:SOS response"/>
    <property type="evidence" value="ECO:0007669"/>
    <property type="project" value="UniProtKB-UniRule"/>
</dbReference>
<dbReference type="AlphaFoldDB" id="H1XPG4"/>
<dbReference type="CDD" id="cd10434">
    <property type="entry name" value="GIY-YIG_UvrC_Cho"/>
    <property type="match status" value="1"/>
</dbReference>
<keyword evidence="13" id="KW-1185">Reference proteome</keyword>
<organism evidence="12 13">
    <name type="scientific">Caldithrix abyssi DSM 13497</name>
    <dbReference type="NCBI Taxonomy" id="880073"/>
    <lineage>
        <taxon>Bacteria</taxon>
        <taxon>Pseudomonadati</taxon>
        <taxon>Calditrichota</taxon>
        <taxon>Calditrichia</taxon>
        <taxon>Calditrichales</taxon>
        <taxon>Calditrichaceae</taxon>
        <taxon>Caldithrix</taxon>
    </lineage>
</organism>
<evidence type="ECO:0000313" key="14">
    <source>
        <dbReference type="Proteomes" id="UP000183868"/>
    </source>
</evidence>
<dbReference type="HAMAP" id="MF_00203">
    <property type="entry name" value="UvrC"/>
    <property type="match status" value="1"/>
</dbReference>
<dbReference type="KEGG" id="caby:Cabys_2695"/>
<dbReference type="SUPFAM" id="SSF47781">
    <property type="entry name" value="RuvA domain 2-like"/>
    <property type="match status" value="1"/>
</dbReference>
<evidence type="ECO:0000313" key="11">
    <source>
        <dbReference type="EMBL" id="APF19443.1"/>
    </source>
</evidence>
<dbReference type="PROSITE" id="PS50151">
    <property type="entry name" value="UVR"/>
    <property type="match status" value="1"/>
</dbReference>
<dbReference type="InterPro" id="IPR000305">
    <property type="entry name" value="GIY-YIG_endonuc"/>
</dbReference>
<dbReference type="Pfam" id="PF14520">
    <property type="entry name" value="HHH_5"/>
    <property type="match status" value="1"/>
</dbReference>
<protein>
    <recommendedName>
        <fullName evidence="7">UvrABC system protein C</fullName>
        <shortName evidence="7">Protein UvrC</shortName>
    </recommendedName>
    <alternativeName>
        <fullName evidence="7">Excinuclease ABC subunit C</fullName>
    </alternativeName>
</protein>
<dbReference type="Pfam" id="PF08459">
    <property type="entry name" value="UvrC_RNaseH_dom"/>
    <property type="match status" value="1"/>
</dbReference>
<dbReference type="InterPro" id="IPR050066">
    <property type="entry name" value="UvrABC_protein_C"/>
</dbReference>
<dbReference type="Pfam" id="PF22920">
    <property type="entry name" value="UvrC_RNaseH"/>
    <property type="match status" value="1"/>
</dbReference>
<dbReference type="FunFam" id="3.30.420.340:FF:000001">
    <property type="entry name" value="UvrABC system protein C"/>
    <property type="match status" value="1"/>
</dbReference>
<dbReference type="InterPro" id="IPR035901">
    <property type="entry name" value="GIY-YIG_endonuc_sf"/>
</dbReference>
<keyword evidence="5 7" id="KW-0234">DNA repair</keyword>
<evidence type="ECO:0000256" key="6">
    <source>
        <dbReference type="ARBA" id="ARBA00023236"/>
    </source>
</evidence>
<evidence type="ECO:0000313" key="12">
    <source>
        <dbReference type="EMBL" id="EHO43335.1"/>
    </source>
</evidence>
<dbReference type="Gene3D" id="3.30.420.340">
    <property type="entry name" value="UvrC, RNAse H endonuclease domain"/>
    <property type="match status" value="1"/>
</dbReference>
<keyword evidence="6 7" id="KW-0742">SOS response</keyword>
<dbReference type="Gene3D" id="4.10.860.10">
    <property type="entry name" value="UVR domain"/>
    <property type="match status" value="1"/>
</dbReference>
<dbReference type="SUPFAM" id="SSF82771">
    <property type="entry name" value="GIY-YIG endonuclease"/>
    <property type="match status" value="1"/>
</dbReference>
<dbReference type="EMBL" id="CP018099">
    <property type="protein sequence ID" value="APF19443.1"/>
    <property type="molecule type" value="Genomic_DNA"/>
</dbReference>
<comment type="subcellular location">
    <subcellularLocation>
        <location evidence="7">Cytoplasm</location>
    </subcellularLocation>
</comment>
<dbReference type="PANTHER" id="PTHR30562">
    <property type="entry name" value="UVRC/OXIDOREDUCTASE"/>
    <property type="match status" value="1"/>
</dbReference>
<gene>
    <name evidence="7 11" type="primary">uvrC</name>
    <name evidence="11" type="ORF">Cabys_2695</name>
    <name evidence="12" type="ORF">Calab_3738</name>
</gene>
<dbReference type="InParanoid" id="H1XPG4"/>
<accession>H1XPG4</accession>
<dbReference type="InterPro" id="IPR047296">
    <property type="entry name" value="GIY-YIG_UvrC_Cho"/>
</dbReference>
<dbReference type="GO" id="GO:0009380">
    <property type="term" value="C:excinuclease repair complex"/>
    <property type="evidence" value="ECO:0007669"/>
    <property type="project" value="InterPro"/>
</dbReference>
<dbReference type="SMART" id="SM00465">
    <property type="entry name" value="GIYc"/>
    <property type="match status" value="1"/>
</dbReference>
<dbReference type="InterPro" id="IPR010994">
    <property type="entry name" value="RuvA_2-like"/>
</dbReference>
<keyword evidence="3 7" id="KW-0228">DNA excision</keyword>
<feature type="domain" description="UVR" evidence="8">
    <location>
        <begin position="205"/>
        <end position="240"/>
    </location>
</feature>
<feature type="domain" description="UvrC family homology region profile" evidence="10">
    <location>
        <begin position="256"/>
        <end position="484"/>
    </location>
</feature>
<evidence type="ECO:0000256" key="2">
    <source>
        <dbReference type="ARBA" id="ARBA00022763"/>
    </source>
</evidence>
<comment type="function">
    <text evidence="7">The UvrABC repair system catalyzes the recognition and processing of DNA lesions. UvrC both incises the 5' and 3' sides of the lesion. The N-terminal half is responsible for the 3' incision and the C-terminal half is responsible for the 5' incision.</text>
</comment>
<dbReference type="PaxDb" id="880073-Calab_3738"/>
<dbReference type="Proteomes" id="UP000183868">
    <property type="component" value="Chromosome"/>
</dbReference>
<evidence type="ECO:0000259" key="9">
    <source>
        <dbReference type="PROSITE" id="PS50164"/>
    </source>
</evidence>
<dbReference type="Gene3D" id="3.40.1440.10">
    <property type="entry name" value="GIY-YIG endonuclease"/>
    <property type="match status" value="1"/>
</dbReference>
<dbReference type="eggNOG" id="COG0322">
    <property type="taxonomic scope" value="Bacteria"/>
</dbReference>
<dbReference type="FunCoup" id="H1XPG4">
    <property type="interactions" value="230"/>
</dbReference>
<name>H1XPG4_CALAY</name>
<dbReference type="EMBL" id="CM001402">
    <property type="protein sequence ID" value="EHO43335.1"/>
    <property type="molecule type" value="Genomic_DNA"/>
</dbReference>
<keyword evidence="4 7" id="KW-0267">Excision nuclease</keyword>
<dbReference type="InterPro" id="IPR038476">
    <property type="entry name" value="UvrC_RNase_H_dom_sf"/>
</dbReference>
<evidence type="ECO:0000259" key="8">
    <source>
        <dbReference type="PROSITE" id="PS50151"/>
    </source>
</evidence>
<reference evidence="11 14" key="2">
    <citation type="submission" date="2016-11" db="EMBL/GenBank/DDBJ databases">
        <title>Genomic analysis of Caldithrix abyssi and proposal of a novel bacterial phylum Caldithrichaeota.</title>
        <authorList>
            <person name="Kublanov I."/>
            <person name="Sigalova O."/>
            <person name="Gavrilov S."/>
            <person name="Lebedinsky A."/>
            <person name="Ivanova N."/>
            <person name="Daum C."/>
            <person name="Reddy T."/>
            <person name="Klenk H.P."/>
            <person name="Goker M."/>
            <person name="Reva O."/>
            <person name="Miroshnichenko M."/>
            <person name="Kyprides N."/>
            <person name="Woyke T."/>
            <person name="Gelfand M."/>
        </authorList>
    </citation>
    <scope>NUCLEOTIDE SEQUENCE [LARGE SCALE GENOMIC DNA]</scope>
    <source>
        <strain evidence="11 14">LF13</strain>
    </source>
</reference>
<keyword evidence="2 7" id="KW-0227">DNA damage</keyword>
<dbReference type="GO" id="GO:0003677">
    <property type="term" value="F:DNA binding"/>
    <property type="evidence" value="ECO:0007669"/>
    <property type="project" value="UniProtKB-UniRule"/>
</dbReference>
<dbReference type="InterPro" id="IPR001943">
    <property type="entry name" value="UVR_dom"/>
</dbReference>
<dbReference type="SUPFAM" id="SSF46600">
    <property type="entry name" value="C-terminal UvrC-binding domain of UvrB"/>
    <property type="match status" value="1"/>
</dbReference>
<evidence type="ECO:0000259" key="10">
    <source>
        <dbReference type="PROSITE" id="PS50165"/>
    </source>
</evidence>
<dbReference type="GO" id="GO:0005737">
    <property type="term" value="C:cytoplasm"/>
    <property type="evidence" value="ECO:0007669"/>
    <property type="project" value="UniProtKB-SubCell"/>
</dbReference>
<dbReference type="NCBIfam" id="NF001824">
    <property type="entry name" value="PRK00558.1-5"/>
    <property type="match status" value="1"/>
</dbReference>
<dbReference type="GO" id="GO:0009381">
    <property type="term" value="F:excinuclease ABC activity"/>
    <property type="evidence" value="ECO:0007669"/>
    <property type="project" value="UniProtKB-UniRule"/>
</dbReference>
<dbReference type="RefSeq" id="WP_006930930.1">
    <property type="nucleotide sequence ID" value="NZ_CM001402.1"/>
</dbReference>